<comment type="caution">
    <text evidence="1">The sequence shown here is derived from an EMBL/GenBank/DDBJ whole genome shotgun (WGS) entry which is preliminary data.</text>
</comment>
<evidence type="ECO:0000313" key="1">
    <source>
        <dbReference type="EMBL" id="KAI4322934.1"/>
    </source>
</evidence>
<keyword evidence="2" id="KW-1185">Reference proteome</keyword>
<organism evidence="1 2">
    <name type="scientific">Bauhinia variegata</name>
    <name type="common">Purple orchid tree</name>
    <name type="synonym">Phanera variegata</name>
    <dbReference type="NCBI Taxonomy" id="167791"/>
    <lineage>
        <taxon>Eukaryota</taxon>
        <taxon>Viridiplantae</taxon>
        <taxon>Streptophyta</taxon>
        <taxon>Embryophyta</taxon>
        <taxon>Tracheophyta</taxon>
        <taxon>Spermatophyta</taxon>
        <taxon>Magnoliopsida</taxon>
        <taxon>eudicotyledons</taxon>
        <taxon>Gunneridae</taxon>
        <taxon>Pentapetalae</taxon>
        <taxon>rosids</taxon>
        <taxon>fabids</taxon>
        <taxon>Fabales</taxon>
        <taxon>Fabaceae</taxon>
        <taxon>Cercidoideae</taxon>
        <taxon>Cercideae</taxon>
        <taxon>Bauhiniinae</taxon>
        <taxon>Bauhinia</taxon>
    </lineage>
</organism>
<proteinExistence type="predicted"/>
<reference evidence="1 2" key="1">
    <citation type="journal article" date="2022" name="DNA Res.">
        <title>Chromosomal-level genome assembly of the orchid tree Bauhinia variegata (Leguminosae; Cercidoideae) supports the allotetraploid origin hypothesis of Bauhinia.</title>
        <authorList>
            <person name="Zhong Y."/>
            <person name="Chen Y."/>
            <person name="Zheng D."/>
            <person name="Pang J."/>
            <person name="Liu Y."/>
            <person name="Luo S."/>
            <person name="Meng S."/>
            <person name="Qian L."/>
            <person name="Wei D."/>
            <person name="Dai S."/>
            <person name="Zhou R."/>
        </authorList>
    </citation>
    <scope>NUCLEOTIDE SEQUENCE [LARGE SCALE GENOMIC DNA]</scope>
    <source>
        <strain evidence="1">BV-YZ2020</strain>
    </source>
</reference>
<gene>
    <name evidence="1" type="ORF">L6164_022582</name>
</gene>
<dbReference type="Proteomes" id="UP000828941">
    <property type="component" value="Chromosome 9"/>
</dbReference>
<name>A0ACB9MFH1_BAUVA</name>
<protein>
    <submittedName>
        <fullName evidence="1">Uncharacterized protein</fullName>
    </submittedName>
</protein>
<evidence type="ECO:0000313" key="2">
    <source>
        <dbReference type="Proteomes" id="UP000828941"/>
    </source>
</evidence>
<dbReference type="EMBL" id="CM039434">
    <property type="protein sequence ID" value="KAI4322934.1"/>
    <property type="molecule type" value="Genomic_DNA"/>
</dbReference>
<accession>A0ACB9MFH1</accession>
<sequence length="304" mass="35170">MLNFQASAQPSQMDNNMVPRISVSRPLAPPLVSFIAALSTVMLIMWVSAFSTMLSLAIVLVLYIIYVSLCWFVHEIREFDIEMGQRFQNPENNQRVSEFVDRFSWVLEERGRQGQQEYSKELFGSVVCFGSHGMPSGCSDCAICLDDFEKVINDVLLSWTIDQGQSQSDVEAGETIQLRQSDNMQSDNEPFIEETAIHENVTLIRVFWMDVLDRYRTEYLEEEEEQKQRLLDMLSPQVKYRRQGGLYSCDECVICLDDFVDGDSCRVFPVCKHNFHLDCIDRWLKNGQATCPICRRYILDECKI</sequence>